<dbReference type="AlphaFoldDB" id="A0A2P5DF33"/>
<evidence type="ECO:0000256" key="1">
    <source>
        <dbReference type="SAM" id="MobiDB-lite"/>
    </source>
</evidence>
<comment type="caution">
    <text evidence="2">The sequence shown here is derived from an EMBL/GenBank/DDBJ whole genome shotgun (WGS) entry which is preliminary data.</text>
</comment>
<accession>A0A2P5DF33</accession>
<feature type="non-terminal residue" evidence="2">
    <location>
        <position position="1"/>
    </location>
</feature>
<dbReference type="Proteomes" id="UP000237000">
    <property type="component" value="Unassembled WGS sequence"/>
</dbReference>
<sequence length="72" mass="7976">KQIGEDGRGCLGENEDWEQGERPEDLVEAIKSRAVSEVSVVPQQNTKPLSMNEVMARVPLFESGSWKSLVGF</sequence>
<feature type="region of interest" description="Disordered" evidence="1">
    <location>
        <begin position="1"/>
        <end position="24"/>
    </location>
</feature>
<organism evidence="2 3">
    <name type="scientific">Trema orientale</name>
    <name type="common">Charcoal tree</name>
    <name type="synonym">Celtis orientalis</name>
    <dbReference type="NCBI Taxonomy" id="63057"/>
    <lineage>
        <taxon>Eukaryota</taxon>
        <taxon>Viridiplantae</taxon>
        <taxon>Streptophyta</taxon>
        <taxon>Embryophyta</taxon>
        <taxon>Tracheophyta</taxon>
        <taxon>Spermatophyta</taxon>
        <taxon>Magnoliopsida</taxon>
        <taxon>eudicotyledons</taxon>
        <taxon>Gunneridae</taxon>
        <taxon>Pentapetalae</taxon>
        <taxon>rosids</taxon>
        <taxon>fabids</taxon>
        <taxon>Rosales</taxon>
        <taxon>Cannabaceae</taxon>
        <taxon>Trema</taxon>
    </lineage>
</organism>
<keyword evidence="3" id="KW-1185">Reference proteome</keyword>
<protein>
    <submittedName>
        <fullName evidence="2">Uncharacterized protein</fullName>
    </submittedName>
</protein>
<gene>
    <name evidence="2" type="ORF">TorRG33x02_253220</name>
</gene>
<evidence type="ECO:0000313" key="3">
    <source>
        <dbReference type="Proteomes" id="UP000237000"/>
    </source>
</evidence>
<proteinExistence type="predicted"/>
<reference evidence="3" key="1">
    <citation type="submission" date="2016-06" db="EMBL/GenBank/DDBJ databases">
        <title>Parallel loss of symbiosis genes in relatives of nitrogen-fixing non-legume Parasponia.</title>
        <authorList>
            <person name="Van Velzen R."/>
            <person name="Holmer R."/>
            <person name="Bu F."/>
            <person name="Rutten L."/>
            <person name="Van Zeijl A."/>
            <person name="Liu W."/>
            <person name="Santuari L."/>
            <person name="Cao Q."/>
            <person name="Sharma T."/>
            <person name="Shen D."/>
            <person name="Roswanjaya Y."/>
            <person name="Wardhani T."/>
            <person name="Kalhor M.S."/>
            <person name="Jansen J."/>
            <person name="Van den Hoogen J."/>
            <person name="Gungor B."/>
            <person name="Hartog M."/>
            <person name="Hontelez J."/>
            <person name="Verver J."/>
            <person name="Yang W.-C."/>
            <person name="Schijlen E."/>
            <person name="Repin R."/>
            <person name="Schilthuizen M."/>
            <person name="Schranz E."/>
            <person name="Heidstra R."/>
            <person name="Miyata K."/>
            <person name="Fedorova E."/>
            <person name="Kohlen W."/>
            <person name="Bisseling T."/>
            <person name="Smit S."/>
            <person name="Geurts R."/>
        </authorList>
    </citation>
    <scope>NUCLEOTIDE SEQUENCE [LARGE SCALE GENOMIC DNA]</scope>
    <source>
        <strain evidence="3">cv. RG33-2</strain>
    </source>
</reference>
<name>A0A2P5DF33_TREOI</name>
<dbReference type="EMBL" id="JXTC01000274">
    <property type="protein sequence ID" value="PON71901.1"/>
    <property type="molecule type" value="Genomic_DNA"/>
</dbReference>
<dbReference type="InParanoid" id="A0A2P5DF33"/>
<evidence type="ECO:0000313" key="2">
    <source>
        <dbReference type="EMBL" id="PON71901.1"/>
    </source>
</evidence>